<proteinExistence type="predicted"/>
<sequence>MASTYDACKQERGNGCIARMHTRLSNSLQGIAPPDQQFWTSDAVLDGLADDIRSQVIKLGILLYTNIDGILKELIRNLQRACQATIAARSPAEKKSRAQLKAKLDENKPRLDAAKTELTAIKKKYAMADDEMDQTEPESFLKSIAKRLGLW</sequence>
<gene>
    <name evidence="1" type="ORF">Slin15195_G044610</name>
</gene>
<evidence type="ECO:0000313" key="1">
    <source>
        <dbReference type="EMBL" id="USW51142.1"/>
    </source>
</evidence>
<dbReference type="EMBL" id="CP099420">
    <property type="protein sequence ID" value="USW51142.1"/>
    <property type="molecule type" value="Genomic_DNA"/>
</dbReference>
<dbReference type="AlphaFoldDB" id="A0A9Q9AKM2"/>
<accession>A0A9Q9AKM2</accession>
<dbReference type="Proteomes" id="UP001056384">
    <property type="component" value="Chromosome 3"/>
</dbReference>
<keyword evidence="2" id="KW-1185">Reference proteome</keyword>
<reference evidence="1" key="1">
    <citation type="submission" date="2022-06" db="EMBL/GenBank/DDBJ databases">
        <title>Complete genome sequences of two strains of the flax pathogen Septoria linicola.</title>
        <authorList>
            <person name="Lapalu N."/>
            <person name="Simon A."/>
            <person name="Demenou B."/>
            <person name="Paumier D."/>
            <person name="Guillot M.-P."/>
            <person name="Gout L."/>
            <person name="Valade R."/>
        </authorList>
    </citation>
    <scope>NUCLEOTIDE SEQUENCE</scope>
    <source>
        <strain evidence="1">SE15195</strain>
    </source>
</reference>
<organism evidence="1 2">
    <name type="scientific">Septoria linicola</name>
    <dbReference type="NCBI Taxonomy" id="215465"/>
    <lineage>
        <taxon>Eukaryota</taxon>
        <taxon>Fungi</taxon>
        <taxon>Dikarya</taxon>
        <taxon>Ascomycota</taxon>
        <taxon>Pezizomycotina</taxon>
        <taxon>Dothideomycetes</taxon>
        <taxon>Dothideomycetidae</taxon>
        <taxon>Mycosphaerellales</taxon>
        <taxon>Mycosphaerellaceae</taxon>
        <taxon>Septoria</taxon>
    </lineage>
</organism>
<name>A0A9Q9AKM2_9PEZI</name>
<evidence type="ECO:0000313" key="2">
    <source>
        <dbReference type="Proteomes" id="UP001056384"/>
    </source>
</evidence>
<protein>
    <submittedName>
        <fullName evidence="1">Uncharacterized protein</fullName>
    </submittedName>
</protein>